<feature type="region of interest" description="Disordered" evidence="1">
    <location>
        <begin position="564"/>
        <end position="584"/>
    </location>
</feature>
<keyword evidence="5" id="KW-1185">Reference proteome</keyword>
<reference evidence="5" key="1">
    <citation type="journal article" date="2020" name="Sci. Rep.">
        <title>Chromosome-scale genome assembly for the duckweed Spirodela intermedia, integrating cytogenetic maps, PacBio and Oxford Nanopore libraries.</title>
        <authorList>
            <person name="Hoang P.T.N."/>
            <person name="Fiebig A."/>
            <person name="Novak P."/>
            <person name="Macas J."/>
            <person name="Cao H.X."/>
            <person name="Stepanenko A."/>
            <person name="Chen G."/>
            <person name="Borisjuk N."/>
            <person name="Scholz U."/>
            <person name="Schubert I."/>
        </authorList>
    </citation>
    <scope>NUCLEOTIDE SEQUENCE [LARGE SCALE GENOMIC DNA]</scope>
</reference>
<evidence type="ECO:0000313" key="4">
    <source>
        <dbReference type="EMBL" id="CAA6674281.1"/>
    </source>
</evidence>
<feature type="domain" description="Peptidase M16C associated" evidence="3">
    <location>
        <begin position="275"/>
        <end position="489"/>
    </location>
</feature>
<dbReference type="EMBL" id="CACRZD030000095">
    <property type="protein sequence ID" value="CAA6674281.1"/>
    <property type="molecule type" value="Genomic_DNA"/>
</dbReference>
<dbReference type="Proteomes" id="UP001189122">
    <property type="component" value="Unassembled WGS sequence"/>
</dbReference>
<sequence>MISTHQLKGSVEISFLFPFHKVCHSSKMFLGLPSLGGAVSYAQNIFSPSVIYNHAWMLTHGPRRIHNFQQQLHHKNMGRRFQGEDAYLHDLILLAKLHICTTSLFDCLGTTLKCSQSELLMTTRRNFCFKVYCSPKFPDDIHHKYYHPSNAKIWFYGDDDPNERLHILSALSTPVRVIVKYLAGDGDDNKKKHMVCLSWVLSAETLDLETESHSAFWITFYWEHQLLHLEGSYLKVDWEMQLLAMEWKMNYFNLIFSQGNNTGSFPRGLSLMLHSIPDPNKESQDKAVERQILEKVKSSMTQEDLVELVCGTRELCLRQETPDPLEALKCIPSLSLDDIPRKPIQILTEIAKVNGVKVLQHDLFTNDVLYLEVVFDLCHLRQDLLQLIPLFCQSLLEMRTRDLDFVRLNQLVGRKTGGISIYPFTPSVREKADPCFHVIVHGKAIGEWVEDLFSLCVMTVSMIFVTVVYLVNTKIGIGTWCHNMRINEWRKFGSGIWVIGNLFPQVVLALIKHGKKTFVRVARGKTTRGADCNWGVTSISYFNVGRRGPDCQIVLMPGNRRITKARKSVPASGSEAQSGSKPRARAQAAWLWDRQARVRHSPSTSPSSRDPNLLKTVDVYDAIANFLYELELDDNTLTKAIIGAIGDVDPYQLPDAKGYSSLMRHLLGITEEERQIRHEEILSTSMKHFREFADAIEVVKDKGVVVAVAPIDDVAKANEEKGGFFEVKKVL</sequence>
<keyword evidence="2" id="KW-0812">Transmembrane</keyword>
<keyword evidence="2" id="KW-1133">Transmembrane helix</keyword>
<feature type="transmembrane region" description="Helical" evidence="2">
    <location>
        <begin position="452"/>
        <end position="471"/>
    </location>
</feature>
<evidence type="ECO:0000256" key="1">
    <source>
        <dbReference type="SAM" id="MobiDB-lite"/>
    </source>
</evidence>
<proteinExistence type="predicted"/>
<feature type="transmembrane region" description="Helical" evidence="2">
    <location>
        <begin position="492"/>
        <end position="511"/>
    </location>
</feature>
<gene>
    <name evidence="4" type="ORF">SI7747_UN020639</name>
</gene>
<dbReference type="InterPro" id="IPR011249">
    <property type="entry name" value="Metalloenz_LuxS/M16"/>
</dbReference>
<dbReference type="PANTHER" id="PTHR43016:SF13">
    <property type="entry name" value="PRESEQUENCE PROTEASE, MITOCHONDRIAL"/>
    <property type="match status" value="1"/>
</dbReference>
<dbReference type="SUPFAM" id="SSF63411">
    <property type="entry name" value="LuxS/MPP-like metallohydrolase"/>
    <property type="match status" value="3"/>
</dbReference>
<evidence type="ECO:0000313" key="5">
    <source>
        <dbReference type="Proteomes" id="UP001189122"/>
    </source>
</evidence>
<protein>
    <recommendedName>
        <fullName evidence="3">Peptidase M16C associated domain-containing protein</fullName>
    </recommendedName>
</protein>
<dbReference type="Pfam" id="PF22516">
    <property type="entry name" value="PreP_C"/>
    <property type="match status" value="1"/>
</dbReference>
<dbReference type="Pfam" id="PF08367">
    <property type="entry name" value="M16C_assoc"/>
    <property type="match status" value="1"/>
</dbReference>
<dbReference type="PANTHER" id="PTHR43016">
    <property type="entry name" value="PRESEQUENCE PROTEASE"/>
    <property type="match status" value="1"/>
</dbReference>
<dbReference type="Gene3D" id="3.30.830.10">
    <property type="entry name" value="Metalloenzyme, LuxS/M16 peptidase-like"/>
    <property type="match status" value="3"/>
</dbReference>
<dbReference type="InterPro" id="IPR013578">
    <property type="entry name" value="Peptidase_M16C_assoc"/>
</dbReference>
<comment type="caution">
    <text evidence="4">The sequence shown here is derived from an EMBL/GenBank/DDBJ whole genome shotgun (WGS) entry which is preliminary data.</text>
</comment>
<dbReference type="SMART" id="SM01264">
    <property type="entry name" value="M16C_associated"/>
    <property type="match status" value="1"/>
</dbReference>
<name>A0ABN7E8T3_SPIIN</name>
<organism evidence="4 5">
    <name type="scientific">Spirodela intermedia</name>
    <name type="common">Intermediate duckweed</name>
    <dbReference type="NCBI Taxonomy" id="51605"/>
    <lineage>
        <taxon>Eukaryota</taxon>
        <taxon>Viridiplantae</taxon>
        <taxon>Streptophyta</taxon>
        <taxon>Embryophyta</taxon>
        <taxon>Tracheophyta</taxon>
        <taxon>Spermatophyta</taxon>
        <taxon>Magnoliopsida</taxon>
        <taxon>Liliopsida</taxon>
        <taxon>Araceae</taxon>
        <taxon>Lemnoideae</taxon>
        <taxon>Spirodela</taxon>
    </lineage>
</organism>
<dbReference type="InterPro" id="IPR055130">
    <property type="entry name" value="PreP_C"/>
</dbReference>
<keyword evidence="2" id="KW-0472">Membrane</keyword>
<accession>A0ABN7E8T3</accession>
<evidence type="ECO:0000256" key="2">
    <source>
        <dbReference type="SAM" id="Phobius"/>
    </source>
</evidence>
<evidence type="ECO:0000259" key="3">
    <source>
        <dbReference type="SMART" id="SM01264"/>
    </source>
</evidence>